<protein>
    <recommendedName>
        <fullName evidence="7">Peptidase metallopeptidase domain-containing protein</fullName>
    </recommendedName>
</protein>
<gene>
    <name evidence="8" type="ORF">MKW98_003373</name>
</gene>
<dbReference type="SMART" id="SM00235">
    <property type="entry name" value="ZnMc"/>
    <property type="match status" value="1"/>
</dbReference>
<feature type="binding site" evidence="6">
    <location>
        <position position="89"/>
    </location>
    <ligand>
        <name>Ca(2+)</name>
        <dbReference type="ChEBI" id="CHEBI:29108"/>
        <label>2</label>
    </ligand>
</feature>
<dbReference type="EMBL" id="JAJJMB010003633">
    <property type="protein sequence ID" value="KAI3946810.1"/>
    <property type="molecule type" value="Genomic_DNA"/>
</dbReference>
<feature type="binding site" evidence="6">
    <location>
        <position position="126"/>
    </location>
    <ligand>
        <name>Ca(2+)</name>
        <dbReference type="ChEBI" id="CHEBI:29108"/>
        <label>3</label>
    </ligand>
</feature>
<keyword evidence="9" id="KW-1185">Reference proteome</keyword>
<name>A0AAD4XTI1_9MAGN</name>
<dbReference type="InterPro" id="IPR024079">
    <property type="entry name" value="MetalloPept_cat_dom_sf"/>
</dbReference>
<dbReference type="GO" id="GO:0008270">
    <property type="term" value="F:zinc ion binding"/>
    <property type="evidence" value="ECO:0007669"/>
    <property type="project" value="InterPro"/>
</dbReference>
<comment type="cofactor">
    <cofactor evidence="6">
        <name>Zn(2+)</name>
        <dbReference type="ChEBI" id="CHEBI:29105"/>
    </cofactor>
    <text evidence="6">Binds 2 Zn(2+) ions per subunit.</text>
</comment>
<evidence type="ECO:0000256" key="4">
    <source>
        <dbReference type="ARBA" id="ARBA00022833"/>
    </source>
</evidence>
<feature type="active site" evidence="5">
    <location>
        <position position="137"/>
    </location>
</feature>
<dbReference type="GO" id="GO:0031012">
    <property type="term" value="C:extracellular matrix"/>
    <property type="evidence" value="ECO:0007669"/>
    <property type="project" value="InterPro"/>
</dbReference>
<dbReference type="Gene3D" id="3.40.390.10">
    <property type="entry name" value="Collagenase (Catalytic Domain)"/>
    <property type="match status" value="1"/>
</dbReference>
<accession>A0AAD4XTI1</accession>
<dbReference type="PANTHER" id="PTHR10201:SF213">
    <property type="entry name" value="METALLOENDOPROTEINASE 2-MMP-LIKE"/>
    <property type="match status" value="1"/>
</dbReference>
<comment type="caution">
    <text evidence="8">The sequence shown here is derived from an EMBL/GenBank/DDBJ whole genome shotgun (WGS) entry which is preliminary data.</text>
</comment>
<evidence type="ECO:0000256" key="3">
    <source>
        <dbReference type="ARBA" id="ARBA00022801"/>
    </source>
</evidence>
<feature type="binding site" evidence="6">
    <location>
        <position position="154"/>
    </location>
    <ligand>
        <name>Zn(2+)</name>
        <dbReference type="ChEBI" id="CHEBI:29105"/>
        <label>2</label>
        <note>catalytic</note>
    </ligand>
</feature>
<dbReference type="Proteomes" id="UP001202328">
    <property type="component" value="Unassembled WGS sequence"/>
</dbReference>
<comment type="cofactor">
    <cofactor evidence="6">
        <name>Ca(2+)</name>
        <dbReference type="ChEBI" id="CHEBI:29108"/>
    </cofactor>
    <text evidence="6">Can bind about 5 Ca(2+) ions per subunit.</text>
</comment>
<keyword evidence="2 6" id="KW-0479">Metal-binding</keyword>
<dbReference type="PRINTS" id="PR00138">
    <property type="entry name" value="MATRIXIN"/>
</dbReference>
<evidence type="ECO:0000259" key="7">
    <source>
        <dbReference type="SMART" id="SM00235"/>
    </source>
</evidence>
<keyword evidence="6" id="KW-0106">Calcium</keyword>
<evidence type="ECO:0000256" key="2">
    <source>
        <dbReference type="ARBA" id="ARBA00022723"/>
    </source>
</evidence>
<dbReference type="AlphaFoldDB" id="A0AAD4XTI1"/>
<dbReference type="PANTHER" id="PTHR10201">
    <property type="entry name" value="MATRIX METALLOPROTEINASE"/>
    <property type="match status" value="1"/>
</dbReference>
<sequence>MMVPRCGGSDTVYSTTFMGYNEKTHNHHREKRGSIAINAASDYNFFPNATAVNVDTQMLEFVCARAFVKWAAVSDFKFERSDDADEAADIQIEFLKRNDIGDARMDGPGGILAYAFAPSDGRIYYDAEWRESVAMHEMGHVLGLGHSFQPNSVMFPLLPVGTTKRHIHGDDVQAIRALYDF</sequence>
<evidence type="ECO:0000313" key="8">
    <source>
        <dbReference type="EMBL" id="KAI3946810.1"/>
    </source>
</evidence>
<dbReference type="InterPro" id="IPR006026">
    <property type="entry name" value="Peptidase_Metallo"/>
</dbReference>
<keyword evidence="1" id="KW-0645">Protease</keyword>
<evidence type="ECO:0000256" key="6">
    <source>
        <dbReference type="PIRSR" id="PIRSR621190-2"/>
    </source>
</evidence>
<proteinExistence type="predicted"/>
<dbReference type="GO" id="GO:0006508">
    <property type="term" value="P:proteolysis"/>
    <property type="evidence" value="ECO:0007669"/>
    <property type="project" value="UniProtKB-KW"/>
</dbReference>
<evidence type="ECO:0000313" key="9">
    <source>
        <dbReference type="Proteomes" id="UP001202328"/>
    </source>
</evidence>
<dbReference type="SUPFAM" id="SSF55486">
    <property type="entry name" value="Metalloproteases ('zincins'), catalytic domain"/>
    <property type="match status" value="1"/>
</dbReference>
<dbReference type="InterPro" id="IPR021190">
    <property type="entry name" value="Pept_M10A"/>
</dbReference>
<dbReference type="GO" id="GO:0030574">
    <property type="term" value="P:collagen catabolic process"/>
    <property type="evidence" value="ECO:0007669"/>
    <property type="project" value="TreeGrafter"/>
</dbReference>
<dbReference type="GO" id="GO:0004222">
    <property type="term" value="F:metalloendopeptidase activity"/>
    <property type="evidence" value="ECO:0007669"/>
    <property type="project" value="InterPro"/>
</dbReference>
<dbReference type="InterPro" id="IPR001818">
    <property type="entry name" value="Pept_M10_metallopeptidase"/>
</dbReference>
<keyword evidence="4 6" id="KW-0862">Zinc</keyword>
<feature type="binding site" evidence="6">
    <location>
        <position position="106"/>
    </location>
    <ligand>
        <name>Ca(2+)</name>
        <dbReference type="ChEBI" id="CHEBI:29108"/>
        <label>3</label>
    </ligand>
</feature>
<dbReference type="GO" id="GO:0030198">
    <property type="term" value="P:extracellular matrix organization"/>
    <property type="evidence" value="ECO:0007669"/>
    <property type="project" value="TreeGrafter"/>
</dbReference>
<feature type="binding site" evidence="6">
    <location>
        <position position="107"/>
    </location>
    <ligand>
        <name>Ca(2+)</name>
        <dbReference type="ChEBI" id="CHEBI:29108"/>
        <label>3</label>
    </ligand>
</feature>
<evidence type="ECO:0000256" key="1">
    <source>
        <dbReference type="ARBA" id="ARBA00022670"/>
    </source>
</evidence>
<keyword evidence="3" id="KW-0378">Hydrolase</keyword>
<organism evidence="8 9">
    <name type="scientific">Papaver atlanticum</name>
    <dbReference type="NCBI Taxonomy" id="357466"/>
    <lineage>
        <taxon>Eukaryota</taxon>
        <taxon>Viridiplantae</taxon>
        <taxon>Streptophyta</taxon>
        <taxon>Embryophyta</taxon>
        <taxon>Tracheophyta</taxon>
        <taxon>Spermatophyta</taxon>
        <taxon>Magnoliopsida</taxon>
        <taxon>Ranunculales</taxon>
        <taxon>Papaveraceae</taxon>
        <taxon>Papaveroideae</taxon>
        <taxon>Papaver</taxon>
    </lineage>
</organism>
<feature type="domain" description="Peptidase metallopeptidase" evidence="7">
    <location>
        <begin position="42"/>
        <end position="181"/>
    </location>
</feature>
<evidence type="ECO:0000256" key="5">
    <source>
        <dbReference type="PIRSR" id="PIRSR621190-1"/>
    </source>
</evidence>
<dbReference type="Pfam" id="PF00413">
    <property type="entry name" value="Peptidase_M10"/>
    <property type="match status" value="1"/>
</dbReference>
<feature type="binding site" evidence="6">
    <location>
        <position position="146"/>
    </location>
    <ligand>
        <name>Zn(2+)</name>
        <dbReference type="ChEBI" id="CHEBI:29105"/>
        <label>2</label>
        <note>catalytic</note>
    </ligand>
</feature>
<reference evidence="8" key="1">
    <citation type="submission" date="2022-04" db="EMBL/GenBank/DDBJ databases">
        <title>A functionally conserved STORR gene fusion in Papaver species that diverged 16.8 million years ago.</title>
        <authorList>
            <person name="Catania T."/>
        </authorList>
    </citation>
    <scope>NUCLEOTIDE SEQUENCE</scope>
    <source>
        <strain evidence="8">S-188037</strain>
    </source>
</reference>
<feature type="binding site" evidence="6">
    <location>
        <position position="140"/>
    </location>
    <ligand>
        <name>Zn(2+)</name>
        <dbReference type="ChEBI" id="CHEBI:29105"/>
        <label>2</label>
        <note>catalytic</note>
    </ligand>
</feature>
<feature type="binding site" evidence="6">
    <location>
        <position position="136"/>
    </location>
    <ligand>
        <name>Zn(2+)</name>
        <dbReference type="ChEBI" id="CHEBI:29105"/>
        <label>2</label>
        <note>catalytic</note>
    </ligand>
</feature>